<protein>
    <recommendedName>
        <fullName evidence="2">PDZ domain-containing protein</fullName>
    </recommendedName>
</protein>
<dbReference type="AlphaFoldDB" id="A0A922HUR1"/>
<feature type="compositionally biased region" description="Low complexity" evidence="1">
    <location>
        <begin position="644"/>
        <end position="672"/>
    </location>
</feature>
<feature type="compositionally biased region" description="Acidic residues" evidence="1">
    <location>
        <begin position="1"/>
        <end position="10"/>
    </location>
</feature>
<dbReference type="CDD" id="cd23064">
    <property type="entry name" value="PDZ3_INAD-like"/>
    <property type="match status" value="1"/>
</dbReference>
<dbReference type="InterPro" id="IPR051342">
    <property type="entry name" value="PDZ_scaffold"/>
</dbReference>
<feature type="domain" description="PDZ" evidence="2">
    <location>
        <begin position="512"/>
        <end position="595"/>
    </location>
</feature>
<dbReference type="EMBL" id="ASGP02000005">
    <property type="protein sequence ID" value="KAH9505933.1"/>
    <property type="molecule type" value="Genomic_DNA"/>
</dbReference>
<organism evidence="3 4">
    <name type="scientific">Dermatophagoides farinae</name>
    <name type="common">American house dust mite</name>
    <dbReference type="NCBI Taxonomy" id="6954"/>
    <lineage>
        <taxon>Eukaryota</taxon>
        <taxon>Metazoa</taxon>
        <taxon>Ecdysozoa</taxon>
        <taxon>Arthropoda</taxon>
        <taxon>Chelicerata</taxon>
        <taxon>Arachnida</taxon>
        <taxon>Acari</taxon>
        <taxon>Acariformes</taxon>
        <taxon>Sarcoptiformes</taxon>
        <taxon>Astigmata</taxon>
        <taxon>Psoroptidia</taxon>
        <taxon>Analgoidea</taxon>
        <taxon>Pyroglyphidae</taxon>
        <taxon>Dermatophagoidinae</taxon>
        <taxon>Dermatophagoides</taxon>
    </lineage>
</organism>
<dbReference type="SMART" id="SM00228">
    <property type="entry name" value="PDZ"/>
    <property type="match status" value="6"/>
</dbReference>
<feature type="compositionally biased region" description="Acidic residues" evidence="1">
    <location>
        <begin position="82"/>
        <end position="92"/>
    </location>
</feature>
<feature type="compositionally biased region" description="Low complexity" evidence="1">
    <location>
        <begin position="256"/>
        <end position="275"/>
    </location>
</feature>
<dbReference type="PANTHER" id="PTHR19964:SF84">
    <property type="entry name" value="LIGAND OF NUMB PROTEIN X 2-LIKE ISOFORM X1"/>
    <property type="match status" value="1"/>
</dbReference>
<gene>
    <name evidence="3" type="ORF">DERF_010696</name>
</gene>
<feature type="region of interest" description="Disordered" evidence="1">
    <location>
        <begin position="604"/>
        <end position="708"/>
    </location>
</feature>
<accession>A0A922HUR1</accession>
<reference evidence="3" key="1">
    <citation type="submission" date="2013-05" db="EMBL/GenBank/DDBJ databases">
        <authorList>
            <person name="Yim A.K.Y."/>
            <person name="Chan T.F."/>
            <person name="Ji K.M."/>
            <person name="Liu X.Y."/>
            <person name="Zhou J.W."/>
            <person name="Li R.Q."/>
            <person name="Yang K.Y."/>
            <person name="Li J."/>
            <person name="Li M."/>
            <person name="Law P.T.W."/>
            <person name="Wu Y.L."/>
            <person name="Cai Z.L."/>
            <person name="Qin H."/>
            <person name="Bao Y."/>
            <person name="Leung R.K.K."/>
            <person name="Ng P.K.S."/>
            <person name="Zou J."/>
            <person name="Zhong X.J."/>
            <person name="Ran P.X."/>
            <person name="Zhong N.S."/>
            <person name="Liu Z.G."/>
            <person name="Tsui S.K.W."/>
        </authorList>
    </citation>
    <scope>NUCLEOTIDE SEQUENCE</scope>
    <source>
        <strain evidence="3">Derf</strain>
        <tissue evidence="3">Whole organism</tissue>
    </source>
</reference>
<name>A0A922HUR1_DERFA</name>
<evidence type="ECO:0000313" key="4">
    <source>
        <dbReference type="Proteomes" id="UP000790347"/>
    </source>
</evidence>
<dbReference type="Proteomes" id="UP000790347">
    <property type="component" value="Unassembled WGS sequence"/>
</dbReference>
<dbReference type="PROSITE" id="PS50106">
    <property type="entry name" value="PDZ"/>
    <property type="match status" value="6"/>
</dbReference>
<feature type="domain" description="PDZ" evidence="2">
    <location>
        <begin position="139"/>
        <end position="242"/>
    </location>
</feature>
<feature type="compositionally biased region" description="Basic and acidic residues" evidence="1">
    <location>
        <begin position="11"/>
        <end position="27"/>
    </location>
</feature>
<dbReference type="InterPro" id="IPR001478">
    <property type="entry name" value="PDZ"/>
</dbReference>
<evidence type="ECO:0000256" key="1">
    <source>
        <dbReference type="SAM" id="MobiDB-lite"/>
    </source>
</evidence>
<feature type="region of interest" description="Disordered" evidence="1">
    <location>
        <begin position="1"/>
        <end position="48"/>
    </location>
</feature>
<feature type="region of interest" description="Disordered" evidence="1">
    <location>
        <begin position="321"/>
        <end position="342"/>
    </location>
</feature>
<feature type="domain" description="PDZ" evidence="2">
    <location>
        <begin position="793"/>
        <end position="859"/>
    </location>
</feature>
<sequence>MIQNDDDDDNDNKVNRKKETIIREKNQDFMIPSTTTSNDDDHQSSSKKNILNVETYICRDKNNNDDNFQNSVSKDIDKQDYNDDDDGDENEIYENENNLNQIRTTTATISTTDKLIVQNDITSLSSSSISKRKWGQEILVELIRNENSGFGISIIGGKEMITNNNGNHHHHQHHTAAATILTGILIKKILPDSPAAKCGLMKMGDRLLEVDGNDLRLATHDEAVDVIKKAKNPVKFLIQTLLPLVNSNHLFIISSSSSSTTQKHSHSSFTTTTTTNEQESDMNLVGIVDDDDYDSDDGTTIKQINSIKETEKFNHPISSISSTIDKESLQPPPLSSSNSTLDDEKFSVTSAANIPLTQQEIDESLPEDIIEDEYGYSIKKIRKKYADIDGTTILVDLHKGMAGLGISLAGNRDRKKMSVFICGMHPKGSAYKDGRLCIGDEILEVNGIVLYGRSHLNASAIIKSLACPTYRIIVLRRDGALAEMAVKPLTQFPVHLEDFLEEKYCKFKGVRTITVRKATQGLGIMIIEGKRPDVGRGVFVSDIQDGSPAENAGLSVGDMILCVNHIDLIGADYETAANALKCAEGLLTLVIAKPIKLIPYEQQSLSTTTTTSPNVLTDHHHHTKSNKIQENTTKFNIDDDDNDNTMTETSNMSMDNNNDTMNCTIINNNAPNQPQPPPSLSPSYSHHISQSFTPHPPPPPPPTPPPNTVIIHEVYPNGAAYIDGRLKPGDQILEVNGENLRHATHEQAIKALRQTPPIIKMKIYRDKNHDNFIANNNNNNDFISQHENLQIFDVKLTKKPGKGLGLSIVVRRDGNGIYIKDIVEGGIADLDGHLMIGDQIIKVNGRDLTNVEDAALLLKVRYPLLTKEIEIEKGPDGLGFSIVGGYGSIHGNLPICIRKIFDHGQASIDGRLNEGDIILAVNDIDVTRLPHDHVVDILKNVHGKVKLLIYQTNNSPSSTSSSSY</sequence>
<feature type="region of interest" description="Disordered" evidence="1">
    <location>
        <begin position="60"/>
        <end position="92"/>
    </location>
</feature>
<keyword evidence="4" id="KW-1185">Reference proteome</keyword>
<evidence type="ECO:0000313" key="3">
    <source>
        <dbReference type="EMBL" id="KAH9505933.1"/>
    </source>
</evidence>
<feature type="compositionally biased region" description="Pro residues" evidence="1">
    <location>
        <begin position="694"/>
        <end position="707"/>
    </location>
</feature>
<reference evidence="3" key="2">
    <citation type="journal article" date="2022" name="Res Sq">
        <title>Comparative Genomics Reveals Insights into the Divergent Evolution of Astigmatic Mites and Household Pest Adaptations.</title>
        <authorList>
            <person name="Xiong Q."/>
            <person name="Wan A.T.-Y."/>
            <person name="Liu X.-Y."/>
            <person name="Fung C.S.-H."/>
            <person name="Xiao X."/>
            <person name="Malainual N."/>
            <person name="Hou J."/>
            <person name="Wang L."/>
            <person name="Wang M."/>
            <person name="Yang K."/>
            <person name="Cui Y."/>
            <person name="Leung E."/>
            <person name="Nong W."/>
            <person name="Shin S.-K."/>
            <person name="Au S."/>
            <person name="Jeong K.Y."/>
            <person name="Chew F.T."/>
            <person name="Hui J."/>
            <person name="Leung T.F."/>
            <person name="Tungtrongchitr A."/>
            <person name="Zhong N."/>
            <person name="Liu Z."/>
            <person name="Tsui S."/>
        </authorList>
    </citation>
    <scope>NUCLEOTIDE SEQUENCE</scope>
    <source>
        <strain evidence="3">Derf</strain>
        <tissue evidence="3">Whole organism</tissue>
    </source>
</reference>
<feature type="domain" description="PDZ" evidence="2">
    <location>
        <begin position="709"/>
        <end position="767"/>
    </location>
</feature>
<dbReference type="Pfam" id="PF00595">
    <property type="entry name" value="PDZ"/>
    <property type="match status" value="6"/>
</dbReference>
<feature type="compositionally biased region" description="Low complexity" evidence="1">
    <location>
        <begin position="681"/>
        <end position="693"/>
    </location>
</feature>
<dbReference type="InterPro" id="IPR036034">
    <property type="entry name" value="PDZ_sf"/>
</dbReference>
<feature type="region of interest" description="Disordered" evidence="1">
    <location>
        <begin position="256"/>
        <end position="278"/>
    </location>
</feature>
<evidence type="ECO:0000259" key="2">
    <source>
        <dbReference type="PROSITE" id="PS50106"/>
    </source>
</evidence>
<dbReference type="PANTHER" id="PTHR19964">
    <property type="entry name" value="MULTIPLE PDZ DOMAIN PROTEIN"/>
    <property type="match status" value="1"/>
</dbReference>
<comment type="caution">
    <text evidence="3">The sequence shown here is derived from an EMBL/GenBank/DDBJ whole genome shotgun (WGS) entry which is preliminary data.</text>
</comment>
<feature type="domain" description="PDZ" evidence="2">
    <location>
        <begin position="868"/>
        <end position="953"/>
    </location>
</feature>
<feature type="domain" description="PDZ" evidence="2">
    <location>
        <begin position="394"/>
        <end position="464"/>
    </location>
</feature>
<dbReference type="Gene3D" id="2.30.42.10">
    <property type="match status" value="6"/>
</dbReference>
<dbReference type="SUPFAM" id="SSF50156">
    <property type="entry name" value="PDZ domain-like"/>
    <property type="match status" value="6"/>
</dbReference>
<proteinExistence type="predicted"/>
<dbReference type="CDD" id="cd06672">
    <property type="entry name" value="PDZ8_MUPP1-PDZ7_PATJ-PDZ2_INAD-like"/>
    <property type="match status" value="1"/>
</dbReference>